<evidence type="ECO:0000256" key="4">
    <source>
        <dbReference type="ARBA" id="ARBA00023136"/>
    </source>
</evidence>
<evidence type="ECO:0000256" key="3">
    <source>
        <dbReference type="ARBA" id="ARBA00022989"/>
    </source>
</evidence>
<feature type="domain" description="O-antigen ligase-related" evidence="6">
    <location>
        <begin position="241"/>
        <end position="390"/>
    </location>
</feature>
<dbReference type="AlphaFoldDB" id="A0A840FCV4"/>
<comment type="subcellular location">
    <subcellularLocation>
        <location evidence="1">Membrane</location>
        <topology evidence="1">Multi-pass membrane protein</topology>
    </subcellularLocation>
</comment>
<keyword evidence="8" id="KW-1185">Reference proteome</keyword>
<feature type="transmembrane region" description="Helical" evidence="5">
    <location>
        <begin position="46"/>
        <end position="66"/>
    </location>
</feature>
<evidence type="ECO:0000313" key="7">
    <source>
        <dbReference type="EMBL" id="MBB4154472.1"/>
    </source>
</evidence>
<sequence length="466" mass="50504">MSSGRTAATEPRGPRSSRAPYWLFLGFMALVALTGGTSRYDSVTQVLVRSAALAAMAGWVLLPGFGRAEAMRWPFVFLALIATTIAIQLIPLPPGIWTSLAGHEFYASVSTAAGLPVPWRPINLSPERGWSAFFSLVVPLATLVGLSRMSERRRLMLVLPLIALVLVSAVLGLGQLSGGASSALRWYEYSDPFAGGFFANRNHQAALLAMVLPLVAVWAMERREDDDRQRYRGAMAAGIGAFVLLMIPTTGSRAGFVLSFVSLIGALVLAAPAIRRWYRRLPRRRRRTALGFVAGAVVVFVVVAVVFGRNDSLSRLQGLDATQDLRARTLPTVIQLTGNFFPIGSGIGSFDAVYRRFEPFNLLSTNYLNLAHNDFVQVVMEAGIAGAALIVLFIGWWLLRTVQVWRAPTSAIVRTGRAGSIIILLALAASAVDYPLRTALMMMVFTIAAVWLEQAGRTPKTALLTG</sequence>
<name>A0A840FCV4_9SPHN</name>
<accession>A0A840FCV4</accession>
<dbReference type="GO" id="GO:0016020">
    <property type="term" value="C:membrane"/>
    <property type="evidence" value="ECO:0007669"/>
    <property type="project" value="UniProtKB-SubCell"/>
</dbReference>
<feature type="transmembrane region" description="Helical" evidence="5">
    <location>
        <begin position="73"/>
        <end position="90"/>
    </location>
</feature>
<evidence type="ECO:0000259" key="6">
    <source>
        <dbReference type="Pfam" id="PF04932"/>
    </source>
</evidence>
<keyword evidence="4 5" id="KW-0472">Membrane</keyword>
<dbReference type="EMBL" id="JACIEV010000006">
    <property type="protein sequence ID" value="MBB4154472.1"/>
    <property type="molecule type" value="Genomic_DNA"/>
</dbReference>
<evidence type="ECO:0000256" key="1">
    <source>
        <dbReference type="ARBA" id="ARBA00004141"/>
    </source>
</evidence>
<keyword evidence="2 5" id="KW-0812">Transmembrane</keyword>
<feature type="transmembrane region" description="Helical" evidence="5">
    <location>
        <begin position="375"/>
        <end position="399"/>
    </location>
</feature>
<feature type="transmembrane region" description="Helical" evidence="5">
    <location>
        <begin position="233"/>
        <end position="250"/>
    </location>
</feature>
<feature type="transmembrane region" description="Helical" evidence="5">
    <location>
        <begin position="129"/>
        <end position="146"/>
    </location>
</feature>
<evidence type="ECO:0000256" key="2">
    <source>
        <dbReference type="ARBA" id="ARBA00022692"/>
    </source>
</evidence>
<comment type="caution">
    <text evidence="7">The sequence shown here is derived from an EMBL/GenBank/DDBJ whole genome shotgun (WGS) entry which is preliminary data.</text>
</comment>
<dbReference type="PANTHER" id="PTHR37422">
    <property type="entry name" value="TEICHURONIC ACID BIOSYNTHESIS PROTEIN TUAE"/>
    <property type="match status" value="1"/>
</dbReference>
<gene>
    <name evidence="7" type="ORF">GGQ80_002385</name>
</gene>
<protein>
    <submittedName>
        <fullName evidence="7">O-antigen ligase</fullName>
    </submittedName>
</protein>
<feature type="transmembrane region" description="Helical" evidence="5">
    <location>
        <begin position="21"/>
        <end position="40"/>
    </location>
</feature>
<dbReference type="GO" id="GO:0016874">
    <property type="term" value="F:ligase activity"/>
    <property type="evidence" value="ECO:0007669"/>
    <property type="project" value="UniProtKB-KW"/>
</dbReference>
<dbReference type="PANTHER" id="PTHR37422:SF23">
    <property type="entry name" value="TEICHURONIC ACID BIOSYNTHESIS PROTEIN TUAE"/>
    <property type="match status" value="1"/>
</dbReference>
<feature type="transmembrane region" description="Helical" evidence="5">
    <location>
        <begin position="290"/>
        <end position="308"/>
    </location>
</feature>
<evidence type="ECO:0000313" key="8">
    <source>
        <dbReference type="Proteomes" id="UP000529795"/>
    </source>
</evidence>
<evidence type="ECO:0000256" key="5">
    <source>
        <dbReference type="SAM" id="Phobius"/>
    </source>
</evidence>
<dbReference type="Pfam" id="PF04932">
    <property type="entry name" value="Wzy_C"/>
    <property type="match status" value="1"/>
</dbReference>
<keyword evidence="3 5" id="KW-1133">Transmembrane helix</keyword>
<keyword evidence="7" id="KW-0436">Ligase</keyword>
<feature type="transmembrane region" description="Helical" evidence="5">
    <location>
        <begin position="256"/>
        <end position="278"/>
    </location>
</feature>
<reference evidence="7 8" key="1">
    <citation type="submission" date="2020-08" db="EMBL/GenBank/DDBJ databases">
        <title>Genomic Encyclopedia of Type Strains, Phase IV (KMG-IV): sequencing the most valuable type-strain genomes for metagenomic binning, comparative biology and taxonomic classification.</title>
        <authorList>
            <person name="Goeker M."/>
        </authorList>
    </citation>
    <scope>NUCLEOTIDE SEQUENCE [LARGE SCALE GENOMIC DNA]</scope>
    <source>
        <strain evidence="7 8">YC6723</strain>
    </source>
</reference>
<feature type="transmembrane region" description="Helical" evidence="5">
    <location>
        <begin position="158"/>
        <end position="184"/>
    </location>
</feature>
<dbReference type="InterPro" id="IPR007016">
    <property type="entry name" value="O-antigen_ligase-rel_domated"/>
</dbReference>
<proteinExistence type="predicted"/>
<organism evidence="7 8">
    <name type="scientific">Sphingomonas jinjuensis</name>
    <dbReference type="NCBI Taxonomy" id="535907"/>
    <lineage>
        <taxon>Bacteria</taxon>
        <taxon>Pseudomonadati</taxon>
        <taxon>Pseudomonadota</taxon>
        <taxon>Alphaproteobacteria</taxon>
        <taxon>Sphingomonadales</taxon>
        <taxon>Sphingomonadaceae</taxon>
        <taxon>Sphingomonas</taxon>
    </lineage>
</organism>
<dbReference type="Proteomes" id="UP000529795">
    <property type="component" value="Unassembled WGS sequence"/>
</dbReference>
<feature type="transmembrane region" description="Helical" evidence="5">
    <location>
        <begin position="204"/>
        <end position="221"/>
    </location>
</feature>
<dbReference type="InterPro" id="IPR051533">
    <property type="entry name" value="WaaL-like"/>
</dbReference>